<organism evidence="5 6">
    <name type="scientific">Pyrinomonas methylaliphatogenes</name>
    <dbReference type="NCBI Taxonomy" id="454194"/>
    <lineage>
        <taxon>Bacteria</taxon>
        <taxon>Pseudomonadati</taxon>
        <taxon>Acidobacteriota</taxon>
        <taxon>Blastocatellia</taxon>
        <taxon>Blastocatellales</taxon>
        <taxon>Pyrinomonadaceae</taxon>
        <taxon>Pyrinomonas</taxon>
    </lineage>
</organism>
<dbReference type="InterPro" id="IPR010982">
    <property type="entry name" value="Lambda_DNA-bd_dom_sf"/>
</dbReference>
<dbReference type="SUPFAM" id="SSF47413">
    <property type="entry name" value="lambda repressor-like DNA-binding domains"/>
    <property type="match status" value="1"/>
</dbReference>
<evidence type="ECO:0000259" key="4">
    <source>
        <dbReference type="PROSITE" id="PS50932"/>
    </source>
</evidence>
<dbReference type="InterPro" id="IPR046335">
    <property type="entry name" value="LacI/GalR-like_sensor"/>
</dbReference>
<feature type="domain" description="HTH lacI-type" evidence="4">
    <location>
        <begin position="3"/>
        <end position="57"/>
    </location>
</feature>
<dbReference type="InterPro" id="IPR028082">
    <property type="entry name" value="Peripla_BP_I"/>
</dbReference>
<keyword evidence="1" id="KW-0805">Transcription regulation</keyword>
<sequence length="347" mass="38991">MPTTLADIAAALGVSKMTVSRAIRNHPSVNPETRERVLEMARRMNYRPNQHARALATNRSYLIGFIAPDLMHSYFAEIAKAVEAVVRPAGYEILICNTEEDAEKEIAEVEALRHRTDGLIIASALPPQRVKEYRRWIREGTKIVLIDRRFQNLKCTAVITDDVRVGSMATEHLIALGHRRIGHLRGPAVSTAEERFLGYRQALAKHRIRFDEKLVRACGFFEDQGYEAMRAWIEEGDLPSAIFATNDPVAIGAMRALEEAGIRVPDDISLVGAGDIRYADLLRVPLTTVSWARTEMGRQAAQLLIEMFEDGVGLKQREVRVEPRLIVRQSCAPFDPKRSRVALRSAD</sequence>
<accession>A0A0B6WVA5</accession>
<proteinExistence type="predicted"/>
<dbReference type="CDD" id="cd01392">
    <property type="entry name" value="HTH_LacI"/>
    <property type="match status" value="1"/>
</dbReference>
<dbReference type="SMART" id="SM00354">
    <property type="entry name" value="HTH_LACI"/>
    <property type="match status" value="1"/>
</dbReference>
<gene>
    <name evidence="5" type="ORF">PYK22_01023</name>
</gene>
<dbReference type="CDD" id="cd06267">
    <property type="entry name" value="PBP1_LacI_sugar_binding-like"/>
    <property type="match status" value="1"/>
</dbReference>
<keyword evidence="3" id="KW-0804">Transcription</keyword>
<dbReference type="OrthoDB" id="9784962at2"/>
<protein>
    <submittedName>
        <fullName evidence="5">Transcriptional regulator, LacI family</fullName>
    </submittedName>
</protein>
<evidence type="ECO:0000256" key="3">
    <source>
        <dbReference type="ARBA" id="ARBA00023163"/>
    </source>
</evidence>
<dbReference type="STRING" id="454194.PYK22_01023"/>
<keyword evidence="6" id="KW-1185">Reference proteome</keyword>
<evidence type="ECO:0000256" key="1">
    <source>
        <dbReference type="ARBA" id="ARBA00023015"/>
    </source>
</evidence>
<dbReference type="Pfam" id="PF13377">
    <property type="entry name" value="Peripla_BP_3"/>
    <property type="match status" value="1"/>
</dbReference>
<dbReference type="AlphaFoldDB" id="A0A0B6WVA5"/>
<reference evidence="5 6" key="1">
    <citation type="submission" date="2013-12" db="EMBL/GenBank/DDBJ databases">
        <authorList>
            <person name="Stott M."/>
        </authorList>
    </citation>
    <scope>NUCLEOTIDE SEQUENCE [LARGE SCALE GENOMIC DNA]</scope>
    <source>
        <strain evidence="5 6">K22</strain>
    </source>
</reference>
<dbReference type="GO" id="GO:0003700">
    <property type="term" value="F:DNA-binding transcription factor activity"/>
    <property type="evidence" value="ECO:0007669"/>
    <property type="project" value="TreeGrafter"/>
</dbReference>
<evidence type="ECO:0000313" key="5">
    <source>
        <dbReference type="EMBL" id="CDM65026.1"/>
    </source>
</evidence>
<dbReference type="Proteomes" id="UP000031518">
    <property type="component" value="Unassembled WGS sequence"/>
</dbReference>
<dbReference type="Gene3D" id="3.40.50.2300">
    <property type="match status" value="2"/>
</dbReference>
<dbReference type="Gene3D" id="1.10.260.40">
    <property type="entry name" value="lambda repressor-like DNA-binding domains"/>
    <property type="match status" value="1"/>
</dbReference>
<dbReference type="RefSeq" id="WP_041975084.1">
    <property type="nucleotide sequence ID" value="NZ_CBXV010000004.1"/>
</dbReference>
<dbReference type="PANTHER" id="PTHR30146:SF109">
    <property type="entry name" value="HTH-TYPE TRANSCRIPTIONAL REGULATOR GALS"/>
    <property type="match status" value="1"/>
</dbReference>
<reference evidence="5 6" key="2">
    <citation type="submission" date="2015-01" db="EMBL/GenBank/DDBJ databases">
        <title>Complete genome sequence of Pyrinomonas methylaliphatogenes type strain K22T.</title>
        <authorList>
            <person name="Lee K.C.Y."/>
            <person name="Power J.F."/>
            <person name="Dunfield P.F."/>
            <person name="Morgan X.C."/>
            <person name="Huttenhower C."/>
            <person name="Stott M.B."/>
        </authorList>
    </citation>
    <scope>NUCLEOTIDE SEQUENCE [LARGE SCALE GENOMIC DNA]</scope>
    <source>
        <strain evidence="5 6">K22</strain>
    </source>
</reference>
<dbReference type="PROSITE" id="PS50932">
    <property type="entry name" value="HTH_LACI_2"/>
    <property type="match status" value="1"/>
</dbReference>
<dbReference type="Pfam" id="PF00356">
    <property type="entry name" value="LacI"/>
    <property type="match status" value="1"/>
</dbReference>
<evidence type="ECO:0000313" key="6">
    <source>
        <dbReference type="Proteomes" id="UP000031518"/>
    </source>
</evidence>
<name>A0A0B6WVA5_9BACT</name>
<evidence type="ECO:0000256" key="2">
    <source>
        <dbReference type="ARBA" id="ARBA00023125"/>
    </source>
</evidence>
<dbReference type="SUPFAM" id="SSF53822">
    <property type="entry name" value="Periplasmic binding protein-like I"/>
    <property type="match status" value="1"/>
</dbReference>
<dbReference type="InterPro" id="IPR000843">
    <property type="entry name" value="HTH_LacI"/>
</dbReference>
<keyword evidence="2" id="KW-0238">DNA-binding</keyword>
<dbReference type="EMBL" id="CBXV010000004">
    <property type="protein sequence ID" value="CDM65026.1"/>
    <property type="molecule type" value="Genomic_DNA"/>
</dbReference>
<dbReference type="PANTHER" id="PTHR30146">
    <property type="entry name" value="LACI-RELATED TRANSCRIPTIONAL REPRESSOR"/>
    <property type="match status" value="1"/>
</dbReference>
<dbReference type="GO" id="GO:0000976">
    <property type="term" value="F:transcription cis-regulatory region binding"/>
    <property type="evidence" value="ECO:0007669"/>
    <property type="project" value="TreeGrafter"/>
</dbReference>